<evidence type="ECO:0000313" key="2">
    <source>
        <dbReference type="EMBL" id="MFC5066250.1"/>
    </source>
</evidence>
<sequence>MHPTVSSVPQPRRSEDAAPEPGCVGPAWIVREVTHVPGVLRLEGGRLRFVSSRGVVFDVPVAGLDVAPSWRDRGGFRIAVGDERLRVQVVRPAGAVEPGAAARRRPRPDGASDDRPAWYVEALAVTPGLATTRGDAEASGVWRTLLLSATDRSAGRRASRVRRGSAGSTPRT</sequence>
<dbReference type="RefSeq" id="WP_378039558.1">
    <property type="nucleotide sequence ID" value="NZ_JBHSIV010000064.1"/>
</dbReference>
<evidence type="ECO:0000313" key="3">
    <source>
        <dbReference type="Proteomes" id="UP001595947"/>
    </source>
</evidence>
<accession>A0ABV9YXZ6</accession>
<proteinExistence type="predicted"/>
<comment type="caution">
    <text evidence="2">The sequence shown here is derived from an EMBL/GenBank/DDBJ whole genome shotgun (WGS) entry which is preliminary data.</text>
</comment>
<name>A0ABV9YXZ6_9PSEU</name>
<protein>
    <recommendedName>
        <fullName evidence="4">Htaa domain-containing protein</fullName>
    </recommendedName>
</protein>
<feature type="region of interest" description="Disordered" evidence="1">
    <location>
        <begin position="1"/>
        <end position="21"/>
    </location>
</feature>
<dbReference type="Proteomes" id="UP001595947">
    <property type="component" value="Unassembled WGS sequence"/>
</dbReference>
<evidence type="ECO:0008006" key="4">
    <source>
        <dbReference type="Google" id="ProtNLM"/>
    </source>
</evidence>
<organism evidence="2 3">
    <name type="scientific">Actinomycetospora atypica</name>
    <dbReference type="NCBI Taxonomy" id="1290095"/>
    <lineage>
        <taxon>Bacteria</taxon>
        <taxon>Bacillati</taxon>
        <taxon>Actinomycetota</taxon>
        <taxon>Actinomycetes</taxon>
        <taxon>Pseudonocardiales</taxon>
        <taxon>Pseudonocardiaceae</taxon>
        <taxon>Actinomycetospora</taxon>
    </lineage>
</organism>
<keyword evidence="3" id="KW-1185">Reference proteome</keyword>
<evidence type="ECO:0000256" key="1">
    <source>
        <dbReference type="SAM" id="MobiDB-lite"/>
    </source>
</evidence>
<dbReference type="EMBL" id="JBHSIV010000064">
    <property type="protein sequence ID" value="MFC5066250.1"/>
    <property type="molecule type" value="Genomic_DNA"/>
</dbReference>
<gene>
    <name evidence="2" type="ORF">ACFPBZ_28865</name>
</gene>
<reference evidence="3" key="1">
    <citation type="journal article" date="2019" name="Int. J. Syst. Evol. Microbiol.">
        <title>The Global Catalogue of Microorganisms (GCM) 10K type strain sequencing project: providing services to taxonomists for standard genome sequencing and annotation.</title>
        <authorList>
            <consortium name="The Broad Institute Genomics Platform"/>
            <consortium name="The Broad Institute Genome Sequencing Center for Infectious Disease"/>
            <person name="Wu L."/>
            <person name="Ma J."/>
        </authorList>
    </citation>
    <scope>NUCLEOTIDE SEQUENCE [LARGE SCALE GENOMIC DNA]</scope>
    <source>
        <strain evidence="3">CGMCC 4.7093</strain>
    </source>
</reference>